<dbReference type="GO" id="GO:0016138">
    <property type="term" value="P:glycoside biosynthetic process"/>
    <property type="evidence" value="ECO:0007669"/>
    <property type="project" value="UniProtKB-ARBA"/>
</dbReference>
<evidence type="ECO:0000256" key="3">
    <source>
        <dbReference type="ARBA" id="ARBA00022679"/>
    </source>
</evidence>
<keyword evidence="6" id="KW-1185">Reference proteome</keyword>
<comment type="caution">
    <text evidence="5">The sequence shown here is derived from an EMBL/GenBank/DDBJ whole genome shotgun (WGS) entry which is preliminary data.</text>
</comment>
<evidence type="ECO:0000259" key="4">
    <source>
        <dbReference type="Pfam" id="PF26168"/>
    </source>
</evidence>
<protein>
    <recommendedName>
        <fullName evidence="4">Glycosyltransferase N-terminal domain-containing protein</fullName>
    </recommendedName>
</protein>
<dbReference type="Pfam" id="PF00201">
    <property type="entry name" value="UDPGT"/>
    <property type="match status" value="1"/>
</dbReference>
<dbReference type="CDD" id="cd03784">
    <property type="entry name" value="GT1_Gtf-like"/>
    <property type="match status" value="1"/>
</dbReference>
<dbReference type="InterPro" id="IPR002213">
    <property type="entry name" value="UDP_glucos_trans"/>
</dbReference>
<evidence type="ECO:0000313" key="6">
    <source>
        <dbReference type="Proteomes" id="UP000826271"/>
    </source>
</evidence>
<dbReference type="Gene3D" id="3.40.50.2000">
    <property type="entry name" value="Glycogen Phosphorylase B"/>
    <property type="match status" value="2"/>
</dbReference>
<sequence>MANHYVKKEEYSTTDVAVVILPFPAHGHMAPLLYFAGRLVSVATISLYFAGTPREIRRAMDRAHGWDPSSAANIHFHEFPTTPSLSTNTTTLVGEMKQMRHPVYTFVKQLSTQYRRVVVVYDYLMSYLVQDIDHHSIQNSEAYRFHAMSDCFSFCFHHKISTTDQPDDHDQLPPEAAEILKVTPSLDDCFDDPEFYRMVEGATKVFSGDIYNSNRKIEPLFLDLLEKRKVGGAEKVWALGPFVPVSVPGIRVSRTRHESLDWLDKQEPDSVVFVAFGSSVSISDKQIKGIALGLERSEQKFIWALRDADKDDSNANEATKLSRLPLGFEERVKERGMIVRDWAPQLEILGHSATGGFLSHCGWNSCMESISHGLAMATWPLAFDHPCNAVFVTKVLKIGVEVLDWERREEIVSAGTVEKALRTLMASEEGEEIRKRAKELGNTVKRSLMESGNETDLFIAQITR</sequence>
<dbReference type="FunFam" id="3.40.50.2000:FF:000060">
    <property type="entry name" value="Glycosyltransferase"/>
    <property type="match status" value="1"/>
</dbReference>
<dbReference type="AlphaFoldDB" id="A0AAV6XVY2"/>
<proteinExistence type="inferred from homology"/>
<dbReference type="Proteomes" id="UP000826271">
    <property type="component" value="Unassembled WGS sequence"/>
</dbReference>
<keyword evidence="3" id="KW-0808">Transferase</keyword>
<dbReference type="EMBL" id="WHWC01000003">
    <property type="protein sequence ID" value="KAG8385640.1"/>
    <property type="molecule type" value="Genomic_DNA"/>
</dbReference>
<feature type="domain" description="Glycosyltransferase N-terminal" evidence="4">
    <location>
        <begin position="15"/>
        <end position="244"/>
    </location>
</feature>
<accession>A0AAV6XVY2</accession>
<comment type="similarity">
    <text evidence="1">Belongs to the UDP-glycosyltransferase family.</text>
</comment>
<evidence type="ECO:0000313" key="5">
    <source>
        <dbReference type="EMBL" id="KAG8385640.1"/>
    </source>
</evidence>
<evidence type="ECO:0000256" key="2">
    <source>
        <dbReference type="ARBA" id="ARBA00022676"/>
    </source>
</evidence>
<dbReference type="Pfam" id="PF26168">
    <property type="entry name" value="Glyco_transf_N"/>
    <property type="match status" value="1"/>
</dbReference>
<dbReference type="PANTHER" id="PTHR48044">
    <property type="entry name" value="GLYCOSYLTRANSFERASE"/>
    <property type="match status" value="1"/>
</dbReference>
<reference evidence="5" key="1">
    <citation type="submission" date="2019-10" db="EMBL/GenBank/DDBJ databases">
        <authorList>
            <person name="Zhang R."/>
            <person name="Pan Y."/>
            <person name="Wang J."/>
            <person name="Ma R."/>
            <person name="Yu S."/>
        </authorList>
    </citation>
    <scope>NUCLEOTIDE SEQUENCE</scope>
    <source>
        <strain evidence="5">LA-IB0</strain>
        <tissue evidence="5">Leaf</tissue>
    </source>
</reference>
<dbReference type="GO" id="GO:0008194">
    <property type="term" value="F:UDP-glycosyltransferase activity"/>
    <property type="evidence" value="ECO:0007669"/>
    <property type="project" value="InterPro"/>
</dbReference>
<organism evidence="5 6">
    <name type="scientific">Buddleja alternifolia</name>
    <dbReference type="NCBI Taxonomy" id="168488"/>
    <lineage>
        <taxon>Eukaryota</taxon>
        <taxon>Viridiplantae</taxon>
        <taxon>Streptophyta</taxon>
        <taxon>Embryophyta</taxon>
        <taxon>Tracheophyta</taxon>
        <taxon>Spermatophyta</taxon>
        <taxon>Magnoliopsida</taxon>
        <taxon>eudicotyledons</taxon>
        <taxon>Gunneridae</taxon>
        <taxon>Pentapetalae</taxon>
        <taxon>asterids</taxon>
        <taxon>lamiids</taxon>
        <taxon>Lamiales</taxon>
        <taxon>Scrophulariaceae</taxon>
        <taxon>Buddlejeae</taxon>
        <taxon>Buddleja</taxon>
    </lineage>
</organism>
<dbReference type="InterPro" id="IPR058980">
    <property type="entry name" value="Glyco_transf_N"/>
</dbReference>
<evidence type="ECO:0000256" key="1">
    <source>
        <dbReference type="ARBA" id="ARBA00009995"/>
    </source>
</evidence>
<name>A0AAV6XVY2_9LAMI</name>
<dbReference type="PANTHER" id="PTHR48044:SF22">
    <property type="entry name" value="GLYCOSYLTRANSFERASE"/>
    <property type="match status" value="1"/>
</dbReference>
<keyword evidence="2" id="KW-0328">Glycosyltransferase</keyword>
<gene>
    <name evidence="5" type="ORF">BUALT_Bualt03G0066100</name>
</gene>
<dbReference type="SUPFAM" id="SSF53756">
    <property type="entry name" value="UDP-Glycosyltransferase/glycogen phosphorylase"/>
    <property type="match status" value="1"/>
</dbReference>